<evidence type="ECO:0000256" key="4">
    <source>
        <dbReference type="ARBA" id="ARBA00008539"/>
    </source>
</evidence>
<dbReference type="GO" id="GO:0015020">
    <property type="term" value="F:glucuronosyltransferase activity"/>
    <property type="evidence" value="ECO:0007669"/>
    <property type="project" value="InterPro"/>
</dbReference>
<comment type="cofactor">
    <cofactor evidence="1">
        <name>Mn(2+)</name>
        <dbReference type="ChEBI" id="CHEBI:29035"/>
    </cofactor>
</comment>
<feature type="region of interest" description="Disordered" evidence="21">
    <location>
        <begin position="44"/>
        <end position="70"/>
    </location>
</feature>
<evidence type="ECO:0000256" key="22">
    <source>
        <dbReference type="SAM" id="Phobius"/>
    </source>
</evidence>
<reference evidence="23 24" key="1">
    <citation type="submission" date="2023-03" db="EMBL/GenBank/DDBJ databases">
        <title>High-quality genome of Scylla paramamosain provides insights in environmental adaptation.</title>
        <authorList>
            <person name="Zhang L."/>
        </authorList>
    </citation>
    <scope>NUCLEOTIDE SEQUENCE [LARGE SCALE GENOMIC DNA]</scope>
    <source>
        <strain evidence="23">LZ_2023a</strain>
        <tissue evidence="23">Muscle</tissue>
    </source>
</reference>
<dbReference type="GO" id="GO:0046872">
    <property type="term" value="F:metal ion binding"/>
    <property type="evidence" value="ECO:0007669"/>
    <property type="project" value="UniProtKB-KW"/>
</dbReference>
<evidence type="ECO:0000256" key="2">
    <source>
        <dbReference type="ARBA" id="ARBA00004323"/>
    </source>
</evidence>
<evidence type="ECO:0000313" key="24">
    <source>
        <dbReference type="Proteomes" id="UP001487740"/>
    </source>
</evidence>
<evidence type="ECO:0000256" key="5">
    <source>
        <dbReference type="ARBA" id="ARBA00017962"/>
    </source>
</evidence>
<dbReference type="InterPro" id="IPR043189">
    <property type="entry name" value="B4GAT1"/>
</dbReference>
<dbReference type="AlphaFoldDB" id="A0AAW0T6C8"/>
<gene>
    <name evidence="23" type="ORF">O3P69_011429</name>
</gene>
<dbReference type="GO" id="GO:0035269">
    <property type="term" value="P:protein O-linked glycosylation via mannose"/>
    <property type="evidence" value="ECO:0007669"/>
    <property type="project" value="TreeGrafter"/>
</dbReference>
<evidence type="ECO:0000256" key="12">
    <source>
        <dbReference type="ARBA" id="ARBA00023034"/>
    </source>
</evidence>
<keyword evidence="9" id="KW-0479">Metal-binding</keyword>
<comment type="pathway">
    <text evidence="3">Protein modification; protein glycosylation.</text>
</comment>
<dbReference type="Proteomes" id="UP001487740">
    <property type="component" value="Unassembled WGS sequence"/>
</dbReference>
<evidence type="ECO:0000256" key="18">
    <source>
        <dbReference type="ARBA" id="ARBA00032181"/>
    </source>
</evidence>
<feature type="transmembrane region" description="Helical" evidence="22">
    <location>
        <begin position="102"/>
        <end position="123"/>
    </location>
</feature>
<accession>A0AAW0T6C8</accession>
<evidence type="ECO:0000256" key="19">
    <source>
        <dbReference type="ARBA" id="ARBA00033291"/>
    </source>
</evidence>
<comment type="subcellular location">
    <subcellularLocation>
        <location evidence="2">Golgi apparatus membrane</location>
        <topology evidence="2">Single-pass type II membrane protein</topology>
    </subcellularLocation>
</comment>
<dbReference type="GO" id="GO:0000139">
    <property type="term" value="C:Golgi membrane"/>
    <property type="evidence" value="ECO:0007669"/>
    <property type="project" value="UniProtKB-SubCell"/>
</dbReference>
<protein>
    <recommendedName>
        <fullName evidence="5">Beta-1,4-glucuronyltransferase 1</fullName>
    </recommendedName>
    <alternativeName>
        <fullName evidence="16">I-beta-1,3-N-acetylglucosaminyltransferase</fullName>
    </alternativeName>
    <alternativeName>
        <fullName evidence="19">N-acetyllactosaminide beta-1,3-N-acetylglucosaminyltransferase</fullName>
    </alternativeName>
    <alternativeName>
        <fullName evidence="17">Poly-N-acetyllactosamine extension enzyme</fullName>
    </alternativeName>
    <alternativeName>
        <fullName evidence="18">UDP-GlcNAc:betaGal beta-1,3-N-acetylglucosaminyltransferase 1</fullName>
    </alternativeName>
</protein>
<dbReference type="PANTHER" id="PTHR46420">
    <property type="entry name" value="BETA-1,4-GLUCURONYLTRANSFERASE 1"/>
    <property type="match status" value="1"/>
</dbReference>
<dbReference type="Pfam" id="PF13896">
    <property type="entry name" value="Glyco_transf_49"/>
    <property type="match status" value="1"/>
</dbReference>
<proteinExistence type="inferred from homology"/>
<evidence type="ECO:0000313" key="23">
    <source>
        <dbReference type="EMBL" id="KAK8382868.1"/>
    </source>
</evidence>
<evidence type="ECO:0000256" key="13">
    <source>
        <dbReference type="ARBA" id="ARBA00023136"/>
    </source>
</evidence>
<feature type="compositionally biased region" description="Basic and acidic residues" evidence="21">
    <location>
        <begin position="45"/>
        <end position="64"/>
    </location>
</feature>
<name>A0AAW0T6C8_SCYPA</name>
<evidence type="ECO:0000256" key="9">
    <source>
        <dbReference type="ARBA" id="ARBA00022723"/>
    </source>
</evidence>
<evidence type="ECO:0000256" key="21">
    <source>
        <dbReference type="SAM" id="MobiDB-lite"/>
    </source>
</evidence>
<keyword evidence="7" id="KW-0808">Transferase</keyword>
<comment type="caution">
    <text evidence="23">The sequence shown here is derived from an EMBL/GenBank/DDBJ whole genome shotgun (WGS) entry which is preliminary data.</text>
</comment>
<keyword evidence="10" id="KW-0735">Signal-anchor</keyword>
<organism evidence="23 24">
    <name type="scientific">Scylla paramamosain</name>
    <name type="common">Mud crab</name>
    <dbReference type="NCBI Taxonomy" id="85552"/>
    <lineage>
        <taxon>Eukaryota</taxon>
        <taxon>Metazoa</taxon>
        <taxon>Ecdysozoa</taxon>
        <taxon>Arthropoda</taxon>
        <taxon>Crustacea</taxon>
        <taxon>Multicrustacea</taxon>
        <taxon>Malacostraca</taxon>
        <taxon>Eumalacostraca</taxon>
        <taxon>Eucarida</taxon>
        <taxon>Decapoda</taxon>
        <taxon>Pleocyemata</taxon>
        <taxon>Brachyura</taxon>
        <taxon>Eubrachyura</taxon>
        <taxon>Portunoidea</taxon>
        <taxon>Portunidae</taxon>
        <taxon>Portuninae</taxon>
        <taxon>Scylla</taxon>
    </lineage>
</organism>
<evidence type="ECO:0000256" key="7">
    <source>
        <dbReference type="ARBA" id="ARBA00022679"/>
    </source>
</evidence>
<keyword evidence="15" id="KW-0464">Manganese</keyword>
<keyword evidence="12" id="KW-0333">Golgi apparatus</keyword>
<comment type="catalytic activity">
    <reaction evidence="20">
        <text>3-O-[beta-D-Xyl-(1-&gt;4)-Rib-ol-P-Rib-ol-P-3-beta-D-GalNAc-(1-&gt;3)-beta-D-GlcNAc-(1-&gt;4)-(O-6-P-alpha-D-Man)]-Thr-[protein] + UDP-alpha-D-glucuronate = 3-O-[beta-D-GlcA-(1-&gt;3)-beta-D-Xyl-(1-&gt;4)-Rib-ol-P-Rib-ol-P-3-beta-D-GalNAc-(1-&gt;3)-beta-D-GlcNAc-(1-&gt;4)-(O-6-P-alpha-D-Man)]-Thr-[protein] + UDP + H(+)</text>
        <dbReference type="Rhea" id="RHEA:46860"/>
        <dbReference type="Rhea" id="RHEA-COMP:15023"/>
        <dbReference type="Rhea" id="RHEA-COMP:17482"/>
        <dbReference type="ChEBI" id="CHEBI:15378"/>
        <dbReference type="ChEBI" id="CHEBI:58052"/>
        <dbReference type="ChEBI" id="CHEBI:58223"/>
        <dbReference type="ChEBI" id="CHEBI:142405"/>
        <dbReference type="ChEBI" id="CHEBI:177336"/>
    </reaction>
</comment>
<dbReference type="EMBL" id="JARAKH010000038">
    <property type="protein sequence ID" value="KAK8382868.1"/>
    <property type="molecule type" value="Genomic_DNA"/>
</dbReference>
<keyword evidence="13 22" id="KW-0472">Membrane</keyword>
<evidence type="ECO:0000256" key="15">
    <source>
        <dbReference type="ARBA" id="ARBA00023211"/>
    </source>
</evidence>
<keyword evidence="24" id="KW-1185">Reference proteome</keyword>
<dbReference type="PANTHER" id="PTHR46420:SF1">
    <property type="entry name" value="BETA-1,4-GLUCURONYLTRANSFERASE 1"/>
    <property type="match status" value="1"/>
</dbReference>
<keyword evidence="8 22" id="KW-0812">Transmembrane</keyword>
<evidence type="ECO:0000256" key="8">
    <source>
        <dbReference type="ARBA" id="ARBA00022692"/>
    </source>
</evidence>
<evidence type="ECO:0000256" key="20">
    <source>
        <dbReference type="ARBA" id="ARBA00047852"/>
    </source>
</evidence>
<keyword evidence="6" id="KW-0328">Glycosyltransferase</keyword>
<evidence type="ECO:0000256" key="17">
    <source>
        <dbReference type="ARBA" id="ARBA00032175"/>
    </source>
</evidence>
<evidence type="ECO:0000256" key="11">
    <source>
        <dbReference type="ARBA" id="ARBA00022989"/>
    </source>
</evidence>
<evidence type="ECO:0000256" key="16">
    <source>
        <dbReference type="ARBA" id="ARBA00030723"/>
    </source>
</evidence>
<keyword evidence="11 22" id="KW-1133">Transmembrane helix</keyword>
<evidence type="ECO:0000256" key="6">
    <source>
        <dbReference type="ARBA" id="ARBA00022676"/>
    </source>
</evidence>
<comment type="similarity">
    <text evidence="4">Belongs to the glycosyltransferase 49 family.</text>
</comment>
<evidence type="ECO:0000256" key="1">
    <source>
        <dbReference type="ARBA" id="ARBA00001936"/>
    </source>
</evidence>
<evidence type="ECO:0000256" key="3">
    <source>
        <dbReference type="ARBA" id="ARBA00004922"/>
    </source>
</evidence>
<evidence type="ECO:0000256" key="10">
    <source>
        <dbReference type="ARBA" id="ARBA00022968"/>
    </source>
</evidence>
<keyword evidence="14" id="KW-0325">Glycoprotein</keyword>
<evidence type="ECO:0000256" key="14">
    <source>
        <dbReference type="ARBA" id="ARBA00023180"/>
    </source>
</evidence>
<sequence>MAHGRVVPRRLAPYTDLHAETLSYSIKHQGVNYLHHIAFGGGIRSRQEQRSRGRRRGDGREGARGRQQGRVEVSAAPAIPVTCNVCPGIHKFLTSIVSWRSVAVLALIASLLQITNIVLSWQLKQRHMLYSSEAAAVQEASSQPGSRRQHPSAARHRDFHLGPKVSDDHQAILSRIAHWSVLDSSGEFRVSVGVLQGVAGSMEWVEQGEARHHGITLVTQCSLARLHRLPPLTVHWQGPVSIAVFVLSGEVQAAVQTFHLLRKCYPGVKENVTFSLVFPLNSPTSPHIIPTADTTPCHKIFSAMHQDNYSFNGVQYPNNLLRNVARKATSTSYMMVVDIDMTPNSGLHQSFVSFAKKNGLFGKQSSEEKTVWVLPAYEVKEDAGIPETKQQLLDMRENGLARPFYQELCLKCQKFTDYPAWEKKKTGGTGVMTIYEVLWQDPWEPFYIASTKIPLYDERFRQYGFNRISQVCELHVAGFRFLVLDSAFVIHEGFKTVDSFHSTKDAEQEKNRILFRQFKAELKIKYPESSRRCY</sequence>